<dbReference type="AlphaFoldDB" id="A0A1M5WCY5"/>
<keyword evidence="7" id="KW-1185">Reference proteome</keyword>
<evidence type="ECO:0000256" key="3">
    <source>
        <dbReference type="ARBA" id="ARBA00023157"/>
    </source>
</evidence>
<dbReference type="SUPFAM" id="SSF52833">
    <property type="entry name" value="Thioredoxin-like"/>
    <property type="match status" value="1"/>
</dbReference>
<keyword evidence="3" id="KW-1015">Disulfide bond</keyword>
<dbReference type="Gene3D" id="3.40.30.10">
    <property type="entry name" value="Glutaredoxin"/>
    <property type="match status" value="1"/>
</dbReference>
<organism evidence="6 7">
    <name type="scientific">Desulfofustis glycolicus DSM 9705</name>
    <dbReference type="NCBI Taxonomy" id="1121409"/>
    <lineage>
        <taxon>Bacteria</taxon>
        <taxon>Pseudomonadati</taxon>
        <taxon>Thermodesulfobacteriota</taxon>
        <taxon>Desulfobulbia</taxon>
        <taxon>Desulfobulbales</taxon>
        <taxon>Desulfocapsaceae</taxon>
        <taxon>Desulfofustis</taxon>
    </lineage>
</organism>
<dbReference type="Pfam" id="PF01323">
    <property type="entry name" value="DSBA"/>
    <property type="match status" value="1"/>
</dbReference>
<feature type="domain" description="DSBA-like thioredoxin" evidence="5">
    <location>
        <begin position="15"/>
        <end position="113"/>
    </location>
</feature>
<evidence type="ECO:0000313" key="6">
    <source>
        <dbReference type="EMBL" id="SHH85366.1"/>
    </source>
</evidence>
<reference evidence="6 7" key="1">
    <citation type="submission" date="2016-11" db="EMBL/GenBank/DDBJ databases">
        <authorList>
            <person name="Jaros S."/>
            <person name="Januszkiewicz K."/>
            <person name="Wedrychowicz H."/>
        </authorList>
    </citation>
    <scope>NUCLEOTIDE SEQUENCE [LARGE SCALE GENOMIC DNA]</scope>
    <source>
        <strain evidence="6 7">DSM 9705</strain>
    </source>
</reference>
<dbReference type="STRING" id="1121409.SAMN02745124_02222"/>
<dbReference type="PANTHER" id="PTHR13887">
    <property type="entry name" value="GLUTATHIONE S-TRANSFERASE KAPPA"/>
    <property type="match status" value="1"/>
</dbReference>
<dbReference type="EMBL" id="FQXS01000012">
    <property type="protein sequence ID" value="SHH85366.1"/>
    <property type="molecule type" value="Genomic_DNA"/>
</dbReference>
<dbReference type="PANTHER" id="PTHR13887:SF14">
    <property type="entry name" value="DISULFIDE BOND FORMATION PROTEIN D"/>
    <property type="match status" value="1"/>
</dbReference>
<evidence type="ECO:0000256" key="2">
    <source>
        <dbReference type="ARBA" id="ARBA00023002"/>
    </source>
</evidence>
<name>A0A1M5WCY5_9BACT</name>
<dbReference type="InterPro" id="IPR001853">
    <property type="entry name" value="DSBA-like_thioredoxin_dom"/>
</dbReference>
<evidence type="ECO:0000256" key="1">
    <source>
        <dbReference type="ARBA" id="ARBA00022729"/>
    </source>
</evidence>
<evidence type="ECO:0000313" key="7">
    <source>
        <dbReference type="Proteomes" id="UP000184139"/>
    </source>
</evidence>
<sequence length="122" mass="13773">MIKNYPYKYRDFARISAEASLAAREQGKYWEMHDLLLTRSPALDRSSLIAYAGELGLDVEAFTASIDSNAHAGEIDRDIALAESIDLYNTPTFFINGLQVVGERPFEYFKKMIDEELTRTGG</sequence>
<proteinExistence type="predicted"/>
<gene>
    <name evidence="6" type="ORF">SAMN02745124_02222</name>
</gene>
<dbReference type="GO" id="GO:0016491">
    <property type="term" value="F:oxidoreductase activity"/>
    <property type="evidence" value="ECO:0007669"/>
    <property type="project" value="UniProtKB-KW"/>
</dbReference>
<accession>A0A1M5WCY5</accession>
<keyword evidence="2" id="KW-0560">Oxidoreductase</keyword>
<keyword evidence="1" id="KW-0732">Signal</keyword>
<evidence type="ECO:0000256" key="4">
    <source>
        <dbReference type="ARBA" id="ARBA00023284"/>
    </source>
</evidence>
<evidence type="ECO:0000259" key="5">
    <source>
        <dbReference type="Pfam" id="PF01323"/>
    </source>
</evidence>
<dbReference type="Proteomes" id="UP000184139">
    <property type="component" value="Unassembled WGS sequence"/>
</dbReference>
<dbReference type="InterPro" id="IPR036249">
    <property type="entry name" value="Thioredoxin-like_sf"/>
</dbReference>
<protein>
    <submittedName>
        <fullName evidence="6">DSBA-like thioredoxin domain-containing protein</fullName>
    </submittedName>
</protein>
<keyword evidence="4" id="KW-0676">Redox-active center</keyword>